<dbReference type="PANTHER" id="PTHR45138:SF9">
    <property type="entry name" value="DIGUANYLATE CYCLASE DGCM-RELATED"/>
    <property type="match status" value="1"/>
</dbReference>
<feature type="transmembrane region" description="Helical" evidence="5">
    <location>
        <begin position="41"/>
        <end position="59"/>
    </location>
</feature>
<dbReference type="SMART" id="SM00267">
    <property type="entry name" value="GGDEF"/>
    <property type="match status" value="1"/>
</dbReference>
<evidence type="ECO:0000256" key="3">
    <source>
        <dbReference type="ARBA" id="ARBA00034247"/>
    </source>
</evidence>
<dbReference type="InterPro" id="IPR000160">
    <property type="entry name" value="GGDEF_dom"/>
</dbReference>
<proteinExistence type="predicted"/>
<accession>A0A939DKA1</accession>
<name>A0A939DKA1_9ALTE</name>
<dbReference type="NCBIfam" id="TIGR00254">
    <property type="entry name" value="GGDEF"/>
    <property type="match status" value="1"/>
</dbReference>
<dbReference type="GO" id="GO:1902201">
    <property type="term" value="P:negative regulation of bacterial-type flagellum-dependent cell motility"/>
    <property type="evidence" value="ECO:0007669"/>
    <property type="project" value="TreeGrafter"/>
</dbReference>
<organism evidence="7 8">
    <name type="scientific">Bowmanella dokdonensis</name>
    <dbReference type="NCBI Taxonomy" id="751969"/>
    <lineage>
        <taxon>Bacteria</taxon>
        <taxon>Pseudomonadati</taxon>
        <taxon>Pseudomonadota</taxon>
        <taxon>Gammaproteobacteria</taxon>
        <taxon>Alteromonadales</taxon>
        <taxon>Alteromonadaceae</taxon>
        <taxon>Bowmanella</taxon>
    </lineage>
</organism>
<dbReference type="PROSITE" id="PS50887">
    <property type="entry name" value="GGDEF"/>
    <property type="match status" value="1"/>
</dbReference>
<dbReference type="CDD" id="cd01949">
    <property type="entry name" value="GGDEF"/>
    <property type="match status" value="1"/>
</dbReference>
<keyword evidence="5" id="KW-0472">Membrane</keyword>
<dbReference type="InterPro" id="IPR043128">
    <property type="entry name" value="Rev_trsase/Diguanyl_cyclase"/>
</dbReference>
<feature type="region of interest" description="Disordered" evidence="4">
    <location>
        <begin position="430"/>
        <end position="449"/>
    </location>
</feature>
<dbReference type="InterPro" id="IPR029787">
    <property type="entry name" value="Nucleotide_cyclase"/>
</dbReference>
<feature type="transmembrane region" description="Helical" evidence="5">
    <location>
        <begin position="7"/>
        <end position="29"/>
    </location>
</feature>
<dbReference type="GO" id="GO:0043709">
    <property type="term" value="P:cell adhesion involved in single-species biofilm formation"/>
    <property type="evidence" value="ECO:0007669"/>
    <property type="project" value="TreeGrafter"/>
</dbReference>
<gene>
    <name evidence="7" type="ORF">J0A66_03055</name>
</gene>
<feature type="domain" description="GGDEF" evidence="6">
    <location>
        <begin position="305"/>
        <end position="438"/>
    </location>
</feature>
<evidence type="ECO:0000256" key="5">
    <source>
        <dbReference type="SAM" id="Phobius"/>
    </source>
</evidence>
<feature type="transmembrane region" description="Helical" evidence="5">
    <location>
        <begin position="66"/>
        <end position="86"/>
    </location>
</feature>
<dbReference type="PANTHER" id="PTHR45138">
    <property type="entry name" value="REGULATORY COMPONENTS OF SENSORY TRANSDUCTION SYSTEM"/>
    <property type="match status" value="1"/>
</dbReference>
<feature type="transmembrane region" description="Helical" evidence="5">
    <location>
        <begin position="163"/>
        <end position="183"/>
    </location>
</feature>
<dbReference type="GO" id="GO:0052621">
    <property type="term" value="F:diguanylate cyclase activity"/>
    <property type="evidence" value="ECO:0007669"/>
    <property type="project" value="UniProtKB-EC"/>
</dbReference>
<evidence type="ECO:0000256" key="1">
    <source>
        <dbReference type="ARBA" id="ARBA00001946"/>
    </source>
</evidence>
<comment type="caution">
    <text evidence="7">The sequence shown here is derived from an EMBL/GenBank/DDBJ whole genome shotgun (WGS) entry which is preliminary data.</text>
</comment>
<dbReference type="FunFam" id="3.30.70.270:FF:000001">
    <property type="entry name" value="Diguanylate cyclase domain protein"/>
    <property type="match status" value="1"/>
</dbReference>
<reference evidence="7" key="1">
    <citation type="submission" date="2021-03" db="EMBL/GenBank/DDBJ databases">
        <title>novel species isolated from a fishpond in China.</title>
        <authorList>
            <person name="Lu H."/>
            <person name="Cai Z."/>
        </authorList>
    </citation>
    <scope>NUCLEOTIDE SEQUENCE</scope>
    <source>
        <strain evidence="7">JCM 30855</strain>
    </source>
</reference>
<dbReference type="AlphaFoldDB" id="A0A939DKA1"/>
<protein>
    <recommendedName>
        <fullName evidence="2">diguanylate cyclase</fullName>
        <ecNumber evidence="2">2.7.7.65</ecNumber>
    </recommendedName>
</protein>
<keyword evidence="5" id="KW-0812">Transmembrane</keyword>
<evidence type="ECO:0000256" key="2">
    <source>
        <dbReference type="ARBA" id="ARBA00012528"/>
    </source>
</evidence>
<feature type="transmembrane region" description="Helical" evidence="5">
    <location>
        <begin position="203"/>
        <end position="223"/>
    </location>
</feature>
<keyword evidence="8" id="KW-1185">Reference proteome</keyword>
<dbReference type="Pfam" id="PF00990">
    <property type="entry name" value="GGDEF"/>
    <property type="match status" value="1"/>
</dbReference>
<dbReference type="GO" id="GO:0005886">
    <property type="term" value="C:plasma membrane"/>
    <property type="evidence" value="ECO:0007669"/>
    <property type="project" value="TreeGrafter"/>
</dbReference>
<sequence>MLFHSPPFIALLLCFLASSLCLFGYWSGIEWLFRPQADGPATNIFTALCMLLISVAALLRPALSSVKWALLLLVLIFLLLRMSGVWLLQQISTWFVMPAVITDSPLFSHAMGLNTSIMLLLLVIGMGCQLWGYLRLAQAFSFVALFFPLQALIGYVYQIPDFYAEMSLLTVTMGLLLILANFLHTMQVDPLHALMSGHLGGRLARYQMLFGFLVPFALGLLLVSSFIESGLANRFGLYVVALIWFIFILVTASAVVQDKVERSRRKMEEHLREMATIDPLTKLYNRRKLIENARHELELSKRTDTTMWGLLLDVDNFKLINDTAGHAMGDKVLVELARVISSAVRKIDHVGRIGGEEFAIVLPGTDRDGALTVAENLREKVAAMWVPGWTDSYSPITVSIGGASSEGRVTLETIYTAADEQLYAAKHNGRNRVELEPDPQPDWELARQN</sequence>
<dbReference type="RefSeq" id="WP_206572284.1">
    <property type="nucleotide sequence ID" value="NZ_JAFKCV010000001.1"/>
</dbReference>
<feature type="transmembrane region" description="Helical" evidence="5">
    <location>
        <begin position="235"/>
        <end position="256"/>
    </location>
</feature>
<evidence type="ECO:0000313" key="8">
    <source>
        <dbReference type="Proteomes" id="UP000664654"/>
    </source>
</evidence>
<dbReference type="Gene3D" id="3.30.70.270">
    <property type="match status" value="1"/>
</dbReference>
<comment type="catalytic activity">
    <reaction evidence="3">
        <text>2 GTP = 3',3'-c-di-GMP + 2 diphosphate</text>
        <dbReference type="Rhea" id="RHEA:24898"/>
        <dbReference type="ChEBI" id="CHEBI:33019"/>
        <dbReference type="ChEBI" id="CHEBI:37565"/>
        <dbReference type="ChEBI" id="CHEBI:58805"/>
        <dbReference type="EC" id="2.7.7.65"/>
    </reaction>
</comment>
<dbReference type="Proteomes" id="UP000664654">
    <property type="component" value="Unassembled WGS sequence"/>
</dbReference>
<comment type="cofactor">
    <cofactor evidence="1">
        <name>Mg(2+)</name>
        <dbReference type="ChEBI" id="CHEBI:18420"/>
    </cofactor>
</comment>
<feature type="transmembrane region" description="Helical" evidence="5">
    <location>
        <begin position="106"/>
        <end position="124"/>
    </location>
</feature>
<evidence type="ECO:0000256" key="4">
    <source>
        <dbReference type="SAM" id="MobiDB-lite"/>
    </source>
</evidence>
<evidence type="ECO:0000259" key="6">
    <source>
        <dbReference type="PROSITE" id="PS50887"/>
    </source>
</evidence>
<keyword evidence="5" id="KW-1133">Transmembrane helix</keyword>
<dbReference type="InterPro" id="IPR050469">
    <property type="entry name" value="Diguanylate_Cyclase"/>
</dbReference>
<dbReference type="EMBL" id="JAFKCV010000001">
    <property type="protein sequence ID" value="MBN7824197.1"/>
    <property type="molecule type" value="Genomic_DNA"/>
</dbReference>
<dbReference type="EC" id="2.7.7.65" evidence="2"/>
<feature type="transmembrane region" description="Helical" evidence="5">
    <location>
        <begin position="136"/>
        <end position="157"/>
    </location>
</feature>
<evidence type="ECO:0000313" key="7">
    <source>
        <dbReference type="EMBL" id="MBN7824197.1"/>
    </source>
</evidence>
<dbReference type="SUPFAM" id="SSF55073">
    <property type="entry name" value="Nucleotide cyclase"/>
    <property type="match status" value="1"/>
</dbReference>